<dbReference type="OrthoDB" id="546820at2759"/>
<dbReference type="Proteomes" id="UP000792457">
    <property type="component" value="Unassembled WGS sequence"/>
</dbReference>
<keyword evidence="1" id="KW-0472">Membrane</keyword>
<organism evidence="2 3">
    <name type="scientific">Ladona fulva</name>
    <name type="common">Scarce chaser dragonfly</name>
    <name type="synonym">Libellula fulva</name>
    <dbReference type="NCBI Taxonomy" id="123851"/>
    <lineage>
        <taxon>Eukaryota</taxon>
        <taxon>Metazoa</taxon>
        <taxon>Ecdysozoa</taxon>
        <taxon>Arthropoda</taxon>
        <taxon>Hexapoda</taxon>
        <taxon>Insecta</taxon>
        <taxon>Pterygota</taxon>
        <taxon>Palaeoptera</taxon>
        <taxon>Odonata</taxon>
        <taxon>Epiprocta</taxon>
        <taxon>Anisoptera</taxon>
        <taxon>Libelluloidea</taxon>
        <taxon>Libellulidae</taxon>
        <taxon>Ladona</taxon>
    </lineage>
</organism>
<dbReference type="InterPro" id="IPR001734">
    <property type="entry name" value="Na/solute_symporter"/>
</dbReference>
<dbReference type="GO" id="GO:0022857">
    <property type="term" value="F:transmembrane transporter activity"/>
    <property type="evidence" value="ECO:0007669"/>
    <property type="project" value="InterPro"/>
</dbReference>
<sequence length="59" mass="6148">MAIYALGLVGILVFYVLVLAVGIWAGTKQKNNGEEEVLLAGRNLGLAVGVLTLIALIVP</sequence>
<evidence type="ECO:0000256" key="1">
    <source>
        <dbReference type="SAM" id="Phobius"/>
    </source>
</evidence>
<evidence type="ECO:0000313" key="2">
    <source>
        <dbReference type="EMBL" id="KAG8228032.1"/>
    </source>
</evidence>
<accession>A0A8K0K479</accession>
<feature type="transmembrane region" description="Helical" evidence="1">
    <location>
        <begin position="37"/>
        <end position="58"/>
    </location>
</feature>
<keyword evidence="3" id="KW-1185">Reference proteome</keyword>
<name>A0A8K0K479_LADFU</name>
<reference evidence="2" key="2">
    <citation type="submission" date="2017-10" db="EMBL/GenBank/DDBJ databases">
        <title>Ladona fulva Genome sequencing and assembly.</title>
        <authorList>
            <person name="Murali S."/>
            <person name="Richards S."/>
            <person name="Bandaranaike D."/>
            <person name="Bellair M."/>
            <person name="Blankenburg K."/>
            <person name="Chao H."/>
            <person name="Dinh H."/>
            <person name="Doddapaneni H."/>
            <person name="Dugan-Rocha S."/>
            <person name="Elkadiri S."/>
            <person name="Gnanaolivu R."/>
            <person name="Hernandez B."/>
            <person name="Skinner E."/>
            <person name="Javaid M."/>
            <person name="Lee S."/>
            <person name="Li M."/>
            <person name="Ming W."/>
            <person name="Munidasa M."/>
            <person name="Muniz J."/>
            <person name="Nguyen L."/>
            <person name="Hughes D."/>
            <person name="Osuji N."/>
            <person name="Pu L.-L."/>
            <person name="Puazo M."/>
            <person name="Qu C."/>
            <person name="Quiroz J."/>
            <person name="Raj R."/>
            <person name="Weissenberger G."/>
            <person name="Xin Y."/>
            <person name="Zou X."/>
            <person name="Han Y."/>
            <person name="Worley K."/>
            <person name="Muzny D."/>
            <person name="Gibbs R."/>
        </authorList>
    </citation>
    <scope>NUCLEOTIDE SEQUENCE</scope>
    <source>
        <strain evidence="2">Sampled in the wild</strain>
    </source>
</reference>
<protein>
    <submittedName>
        <fullName evidence="2">Uncharacterized protein</fullName>
    </submittedName>
</protein>
<dbReference type="GO" id="GO:0016020">
    <property type="term" value="C:membrane"/>
    <property type="evidence" value="ECO:0007669"/>
    <property type="project" value="InterPro"/>
</dbReference>
<gene>
    <name evidence="2" type="ORF">J437_LFUL003668</name>
</gene>
<reference evidence="2" key="1">
    <citation type="submission" date="2013-04" db="EMBL/GenBank/DDBJ databases">
        <authorList>
            <person name="Qu J."/>
            <person name="Murali S.C."/>
            <person name="Bandaranaike D."/>
            <person name="Bellair M."/>
            <person name="Blankenburg K."/>
            <person name="Chao H."/>
            <person name="Dinh H."/>
            <person name="Doddapaneni H."/>
            <person name="Downs B."/>
            <person name="Dugan-Rocha S."/>
            <person name="Elkadiri S."/>
            <person name="Gnanaolivu R.D."/>
            <person name="Hernandez B."/>
            <person name="Javaid M."/>
            <person name="Jayaseelan J.C."/>
            <person name="Lee S."/>
            <person name="Li M."/>
            <person name="Ming W."/>
            <person name="Munidasa M."/>
            <person name="Muniz J."/>
            <person name="Nguyen L."/>
            <person name="Ongeri F."/>
            <person name="Osuji N."/>
            <person name="Pu L.-L."/>
            <person name="Puazo M."/>
            <person name="Qu C."/>
            <person name="Quiroz J."/>
            <person name="Raj R."/>
            <person name="Weissenberger G."/>
            <person name="Xin Y."/>
            <person name="Zou X."/>
            <person name="Han Y."/>
            <person name="Richards S."/>
            <person name="Worley K."/>
            <person name="Muzny D."/>
            <person name="Gibbs R."/>
        </authorList>
    </citation>
    <scope>NUCLEOTIDE SEQUENCE</scope>
    <source>
        <strain evidence="2">Sampled in the wild</strain>
    </source>
</reference>
<proteinExistence type="predicted"/>
<feature type="transmembrane region" description="Helical" evidence="1">
    <location>
        <begin position="6"/>
        <end position="25"/>
    </location>
</feature>
<evidence type="ECO:0000313" key="3">
    <source>
        <dbReference type="Proteomes" id="UP000792457"/>
    </source>
</evidence>
<comment type="caution">
    <text evidence="2">The sequence shown here is derived from an EMBL/GenBank/DDBJ whole genome shotgun (WGS) entry which is preliminary data.</text>
</comment>
<dbReference type="EMBL" id="KZ308356">
    <property type="protein sequence ID" value="KAG8228032.1"/>
    <property type="molecule type" value="Genomic_DNA"/>
</dbReference>
<dbReference type="PROSITE" id="PS50283">
    <property type="entry name" value="NA_SOLUT_SYMP_3"/>
    <property type="match status" value="1"/>
</dbReference>
<keyword evidence="1" id="KW-1133">Transmembrane helix</keyword>
<keyword evidence="1" id="KW-0812">Transmembrane</keyword>
<dbReference type="AlphaFoldDB" id="A0A8K0K479"/>